<proteinExistence type="predicted"/>
<evidence type="ECO:0000259" key="2">
    <source>
        <dbReference type="Pfam" id="PF13472"/>
    </source>
</evidence>
<feature type="domain" description="SGNH hydrolase-type esterase" evidence="2">
    <location>
        <begin position="25"/>
        <end position="183"/>
    </location>
</feature>
<dbReference type="Gene3D" id="3.40.50.1110">
    <property type="entry name" value="SGNH hydrolase"/>
    <property type="match status" value="1"/>
</dbReference>
<protein>
    <submittedName>
        <fullName evidence="3">Arylesterase</fullName>
    </submittedName>
</protein>
<keyword evidence="4" id="KW-1185">Reference proteome</keyword>
<keyword evidence="1" id="KW-0732">Signal</keyword>
<dbReference type="Proteomes" id="UP000483379">
    <property type="component" value="Unassembled WGS sequence"/>
</dbReference>
<dbReference type="GO" id="GO:0004622">
    <property type="term" value="F:phosphatidylcholine lysophospholipase activity"/>
    <property type="evidence" value="ECO:0007669"/>
    <property type="project" value="TreeGrafter"/>
</dbReference>
<evidence type="ECO:0000256" key="1">
    <source>
        <dbReference type="SAM" id="SignalP"/>
    </source>
</evidence>
<accession>A0A6M0K1K0</accession>
<dbReference type="SUPFAM" id="SSF52266">
    <property type="entry name" value="SGNH hydrolase"/>
    <property type="match status" value="1"/>
</dbReference>
<reference evidence="3 4" key="1">
    <citation type="submission" date="2020-02" db="EMBL/GenBank/DDBJ databases">
        <title>Genome sequences of Thiorhodococcus mannitoliphagus and Thiorhodococcus minor, purple sulfur photosynthetic bacteria in the gammaproteobacterial family, Chromatiaceae.</title>
        <authorList>
            <person name="Aviles F.A."/>
            <person name="Meyer T.E."/>
            <person name="Kyndt J.A."/>
        </authorList>
    </citation>
    <scope>NUCLEOTIDE SEQUENCE [LARGE SCALE GENOMIC DNA]</scope>
    <source>
        <strain evidence="3 4">DSM 11518</strain>
    </source>
</reference>
<sequence length="208" mass="21757">MIRRLLILLLLLPLSAAARAPVVLILGDSLSAGYGISTDEGWVALLQARIASEVLPHEVINASVSGETTAGGLARLPRLLESHQPAVLVIELGANDGLRGVPLSVFRENLEALIRGGRDAGARILLLGVRLPPNYGAAYTEGFQAVYAEVAEGLGVALVPAFLKGIAEDWALMQSDGLHPKSQAQGLILDNVWPALRPLLEAAGKAAG</sequence>
<dbReference type="InterPro" id="IPR008265">
    <property type="entry name" value="Lipase_GDSL_AS"/>
</dbReference>
<feature type="signal peptide" evidence="1">
    <location>
        <begin position="1"/>
        <end position="20"/>
    </location>
</feature>
<dbReference type="PANTHER" id="PTHR30383">
    <property type="entry name" value="THIOESTERASE 1/PROTEASE 1/LYSOPHOSPHOLIPASE L1"/>
    <property type="match status" value="1"/>
</dbReference>
<dbReference type="PANTHER" id="PTHR30383:SF24">
    <property type="entry name" value="THIOESTERASE 1_PROTEASE 1_LYSOPHOSPHOLIPASE L1"/>
    <property type="match status" value="1"/>
</dbReference>
<feature type="chain" id="PRO_5027053649" evidence="1">
    <location>
        <begin position="21"/>
        <end position="208"/>
    </location>
</feature>
<comment type="caution">
    <text evidence="3">The sequence shown here is derived from an EMBL/GenBank/DDBJ whole genome shotgun (WGS) entry which is preliminary data.</text>
</comment>
<gene>
    <name evidence="3" type="ORF">G3446_15125</name>
</gene>
<dbReference type="RefSeq" id="WP_164453666.1">
    <property type="nucleotide sequence ID" value="NZ_JAAIJQ010000044.1"/>
</dbReference>
<dbReference type="InterPro" id="IPR051532">
    <property type="entry name" value="Ester_Hydrolysis_Enzymes"/>
</dbReference>
<dbReference type="PROSITE" id="PS01098">
    <property type="entry name" value="LIPASE_GDSL_SER"/>
    <property type="match status" value="1"/>
</dbReference>
<dbReference type="GO" id="GO:0006629">
    <property type="term" value="P:lipid metabolic process"/>
    <property type="evidence" value="ECO:0007669"/>
    <property type="project" value="InterPro"/>
</dbReference>
<evidence type="ECO:0000313" key="3">
    <source>
        <dbReference type="EMBL" id="NEV63201.1"/>
    </source>
</evidence>
<dbReference type="Pfam" id="PF13472">
    <property type="entry name" value="Lipase_GDSL_2"/>
    <property type="match status" value="1"/>
</dbReference>
<dbReference type="InterPro" id="IPR013830">
    <property type="entry name" value="SGNH_hydro"/>
</dbReference>
<dbReference type="InterPro" id="IPR036514">
    <property type="entry name" value="SGNH_hydro_sf"/>
</dbReference>
<evidence type="ECO:0000313" key="4">
    <source>
        <dbReference type="Proteomes" id="UP000483379"/>
    </source>
</evidence>
<name>A0A6M0K1K0_9GAMM</name>
<organism evidence="3 4">
    <name type="scientific">Thiorhodococcus minor</name>
    <dbReference type="NCBI Taxonomy" id="57489"/>
    <lineage>
        <taxon>Bacteria</taxon>
        <taxon>Pseudomonadati</taxon>
        <taxon>Pseudomonadota</taxon>
        <taxon>Gammaproteobacteria</taxon>
        <taxon>Chromatiales</taxon>
        <taxon>Chromatiaceae</taxon>
        <taxon>Thiorhodococcus</taxon>
    </lineage>
</organism>
<dbReference type="CDD" id="cd01822">
    <property type="entry name" value="Lysophospholipase_L1_like"/>
    <property type="match status" value="1"/>
</dbReference>
<dbReference type="AlphaFoldDB" id="A0A6M0K1K0"/>
<dbReference type="EMBL" id="JAAIJQ010000044">
    <property type="protein sequence ID" value="NEV63201.1"/>
    <property type="molecule type" value="Genomic_DNA"/>
</dbReference>